<reference evidence="5 6" key="1">
    <citation type="submission" date="2021-07" db="EMBL/GenBank/DDBJ databases">
        <title>The Aristolochia fimbriata genome: insights into angiosperm evolution, floral development and chemical biosynthesis.</title>
        <authorList>
            <person name="Jiao Y."/>
        </authorList>
    </citation>
    <scope>NUCLEOTIDE SEQUENCE [LARGE SCALE GENOMIC DNA]</scope>
    <source>
        <strain evidence="5">IBCAS-2021</strain>
        <tissue evidence="5">Leaf</tissue>
    </source>
</reference>
<keyword evidence="1" id="KW-0677">Repeat</keyword>
<dbReference type="PANTHER" id="PTHR12537">
    <property type="entry name" value="RNA BINDING PROTEIN PUMILIO-RELATED"/>
    <property type="match status" value="1"/>
</dbReference>
<dbReference type="InterPro" id="IPR016024">
    <property type="entry name" value="ARM-type_fold"/>
</dbReference>
<evidence type="ECO:0000256" key="1">
    <source>
        <dbReference type="ARBA" id="ARBA00022737"/>
    </source>
</evidence>
<dbReference type="Proteomes" id="UP000825729">
    <property type="component" value="Unassembled WGS sequence"/>
</dbReference>
<feature type="domain" description="PUM-HD" evidence="4">
    <location>
        <begin position="1"/>
        <end position="181"/>
    </location>
</feature>
<dbReference type="GO" id="GO:0006417">
    <property type="term" value="P:regulation of translation"/>
    <property type="evidence" value="ECO:0007669"/>
    <property type="project" value="UniProtKB-KW"/>
</dbReference>
<protein>
    <recommendedName>
        <fullName evidence="4">PUM-HD domain-containing protein</fullName>
    </recommendedName>
</protein>
<gene>
    <name evidence="5" type="ORF">H6P81_016305</name>
</gene>
<evidence type="ECO:0000313" key="6">
    <source>
        <dbReference type="Proteomes" id="UP000825729"/>
    </source>
</evidence>
<dbReference type="InterPro" id="IPR033133">
    <property type="entry name" value="PUM-HD"/>
</dbReference>
<dbReference type="PANTHER" id="PTHR12537:SF137">
    <property type="entry name" value="PUMILIO HOMOLOG 16-RELATED"/>
    <property type="match status" value="1"/>
</dbReference>
<name>A0AAV7E7W2_ARIFI</name>
<dbReference type="AlphaFoldDB" id="A0AAV7E7W2"/>
<dbReference type="InterPro" id="IPR001313">
    <property type="entry name" value="Pumilio_RNA-bd_rpt"/>
</dbReference>
<evidence type="ECO:0000256" key="3">
    <source>
        <dbReference type="PROSITE-ProRule" id="PRU00317"/>
    </source>
</evidence>
<keyword evidence="2" id="KW-0810">Translation regulation</keyword>
<dbReference type="GO" id="GO:0003729">
    <property type="term" value="F:mRNA binding"/>
    <property type="evidence" value="ECO:0007669"/>
    <property type="project" value="TreeGrafter"/>
</dbReference>
<comment type="caution">
    <text evidence="5">The sequence shown here is derived from an EMBL/GenBank/DDBJ whole genome shotgun (WGS) entry which is preliminary data.</text>
</comment>
<feature type="repeat" description="Pumilio" evidence="3">
    <location>
        <begin position="81"/>
        <end position="117"/>
    </location>
</feature>
<evidence type="ECO:0000256" key="2">
    <source>
        <dbReference type="ARBA" id="ARBA00022845"/>
    </source>
</evidence>
<dbReference type="InterPro" id="IPR011989">
    <property type="entry name" value="ARM-like"/>
</dbReference>
<dbReference type="Gene3D" id="1.25.10.10">
    <property type="entry name" value="Leucine-rich Repeat Variant"/>
    <property type="match status" value="1"/>
</dbReference>
<dbReference type="PROSITE" id="PS50302">
    <property type="entry name" value="PUM"/>
    <property type="match status" value="1"/>
</dbReference>
<dbReference type="PROSITE" id="PS50303">
    <property type="entry name" value="PUM_HD"/>
    <property type="match status" value="1"/>
</dbReference>
<evidence type="ECO:0000313" key="5">
    <source>
        <dbReference type="EMBL" id="KAG9444965.1"/>
    </source>
</evidence>
<dbReference type="EMBL" id="JAINDJ010000006">
    <property type="protein sequence ID" value="KAG9444965.1"/>
    <property type="molecule type" value="Genomic_DNA"/>
</dbReference>
<dbReference type="SUPFAM" id="SSF48371">
    <property type="entry name" value="ARM repeat"/>
    <property type="match status" value="1"/>
</dbReference>
<dbReference type="GO" id="GO:0005737">
    <property type="term" value="C:cytoplasm"/>
    <property type="evidence" value="ECO:0007669"/>
    <property type="project" value="TreeGrafter"/>
</dbReference>
<dbReference type="Pfam" id="PF00806">
    <property type="entry name" value="PUF"/>
    <property type="match status" value="3"/>
</dbReference>
<accession>A0AAV7E7W2</accession>
<proteinExistence type="predicted"/>
<evidence type="ECO:0000259" key="4">
    <source>
        <dbReference type="PROSITE" id="PS50303"/>
    </source>
</evidence>
<sequence>MSEQSSGGELGAPRTNDFFDVFTFSTLAFLCCFTRSLLLASSSLSLPQSSILRIQDPHGNYLVQAVIELEIPEVLSLICDKLKDHFDRLSTQKYGGYVVEKLMQSCMMEVVVSNLVLCRRLGDVARDQYGNYIIQKAWNVTKVLPRLTDREKVVEIMDPSLEGLYSMKEVIHVAAIAAMCVQPEADYRPLMADVVQSLVPLVMHHQMPTSKGANCSNSLSLPNLHLPQRVAGPQLPEKLKSCIQFNSCACSHTLTRRASRRKHVYSWKQRPDTGCY</sequence>
<keyword evidence="6" id="KW-1185">Reference proteome</keyword>
<organism evidence="5 6">
    <name type="scientific">Aristolochia fimbriata</name>
    <name type="common">White veined hardy Dutchman's pipe vine</name>
    <dbReference type="NCBI Taxonomy" id="158543"/>
    <lineage>
        <taxon>Eukaryota</taxon>
        <taxon>Viridiplantae</taxon>
        <taxon>Streptophyta</taxon>
        <taxon>Embryophyta</taxon>
        <taxon>Tracheophyta</taxon>
        <taxon>Spermatophyta</taxon>
        <taxon>Magnoliopsida</taxon>
        <taxon>Magnoliidae</taxon>
        <taxon>Piperales</taxon>
        <taxon>Aristolochiaceae</taxon>
        <taxon>Aristolochia</taxon>
    </lineage>
</organism>